<keyword evidence="2" id="KW-0808">Transferase</keyword>
<dbReference type="SUPFAM" id="SSF53335">
    <property type="entry name" value="S-adenosyl-L-methionine-dependent methyltransferases"/>
    <property type="match status" value="1"/>
</dbReference>
<accession>A0A857DLI0</accession>
<dbReference type="InterPro" id="IPR029063">
    <property type="entry name" value="SAM-dependent_MTases_sf"/>
</dbReference>
<reference evidence="2 3" key="1">
    <citation type="submission" date="2019-12" db="EMBL/GenBank/DDBJ databases">
        <title>Sequence classification of anaerobic respiratory reductive dehalogenases: First we see many, then we see few.</title>
        <authorList>
            <person name="Molenda O."/>
            <person name="Puentes Jacome L.A."/>
            <person name="Cao X."/>
            <person name="Nesbo C.L."/>
            <person name="Tang S."/>
            <person name="Morson N."/>
            <person name="Patron J."/>
            <person name="Lomheim L."/>
            <person name="Wishart D.S."/>
            <person name="Edwards E.A."/>
        </authorList>
    </citation>
    <scope>NUCLEOTIDE SEQUENCE [LARGE SCALE GENOMIC DNA]</scope>
    <source>
        <strain evidence="2 3">12DCA</strain>
    </source>
</reference>
<dbReference type="GO" id="GO:0032259">
    <property type="term" value="P:methylation"/>
    <property type="evidence" value="ECO:0007669"/>
    <property type="project" value="UniProtKB-KW"/>
</dbReference>
<dbReference type="Proteomes" id="UP000430508">
    <property type="component" value="Chromosome"/>
</dbReference>
<gene>
    <name evidence="2" type="ORF">GQ588_00460</name>
</gene>
<dbReference type="GO" id="GO:0008757">
    <property type="term" value="F:S-adenosylmethionine-dependent methyltransferase activity"/>
    <property type="evidence" value="ECO:0007669"/>
    <property type="project" value="InterPro"/>
</dbReference>
<keyword evidence="2" id="KW-0489">Methyltransferase</keyword>
<evidence type="ECO:0000313" key="3">
    <source>
        <dbReference type="Proteomes" id="UP000430508"/>
    </source>
</evidence>
<organism evidence="2 3">
    <name type="scientific">Dehalobacter restrictus</name>
    <dbReference type="NCBI Taxonomy" id="55583"/>
    <lineage>
        <taxon>Bacteria</taxon>
        <taxon>Bacillati</taxon>
        <taxon>Bacillota</taxon>
        <taxon>Clostridia</taxon>
        <taxon>Eubacteriales</taxon>
        <taxon>Desulfitobacteriaceae</taxon>
        <taxon>Dehalobacter</taxon>
    </lineage>
</organism>
<dbReference type="PANTHER" id="PTHR43591:SF24">
    <property type="entry name" value="2-METHOXY-6-POLYPRENYL-1,4-BENZOQUINOL METHYLASE, MITOCHONDRIAL"/>
    <property type="match status" value="1"/>
</dbReference>
<sequence>MDKTNAVEFEKIAREVFAPAYRVIAQQIKNETKIVEGKCLEIGTGIGYLGLALAEITDLQFTLYDISTEMLAYADQNIIDRNLQTRVQTQKGDVHSISLPDQSIDLVISRGSVFFWEDQEKAFEEIYRILAPGGMTFIGGGFGTKEILDQIGRSMDSKWHAKLEERIGDTSAHNFKKVLKQTNIKDYEINQSDAGLWIKMRRAK</sequence>
<dbReference type="EMBL" id="CP046996">
    <property type="protein sequence ID" value="QHA01827.1"/>
    <property type="molecule type" value="Genomic_DNA"/>
</dbReference>
<feature type="domain" description="Methyltransferase type 11" evidence="1">
    <location>
        <begin position="40"/>
        <end position="137"/>
    </location>
</feature>
<evidence type="ECO:0000259" key="1">
    <source>
        <dbReference type="Pfam" id="PF08241"/>
    </source>
</evidence>
<dbReference type="PANTHER" id="PTHR43591">
    <property type="entry name" value="METHYLTRANSFERASE"/>
    <property type="match status" value="1"/>
</dbReference>
<dbReference type="InterPro" id="IPR013216">
    <property type="entry name" value="Methyltransf_11"/>
</dbReference>
<protein>
    <submittedName>
        <fullName evidence="2">Methyltransferase domain-containing protein</fullName>
    </submittedName>
</protein>
<dbReference type="CDD" id="cd02440">
    <property type="entry name" value="AdoMet_MTases"/>
    <property type="match status" value="1"/>
</dbReference>
<evidence type="ECO:0000313" key="2">
    <source>
        <dbReference type="EMBL" id="QHA01827.1"/>
    </source>
</evidence>
<proteinExistence type="predicted"/>
<name>A0A857DLI0_9FIRM</name>
<dbReference type="Gene3D" id="3.40.50.150">
    <property type="entry name" value="Vaccinia Virus protein VP39"/>
    <property type="match status" value="1"/>
</dbReference>
<dbReference type="Pfam" id="PF08241">
    <property type="entry name" value="Methyltransf_11"/>
    <property type="match status" value="1"/>
</dbReference>
<dbReference type="AlphaFoldDB" id="A0A857DLI0"/>